<dbReference type="SMART" id="SM00849">
    <property type="entry name" value="Lactamase_B"/>
    <property type="match status" value="1"/>
</dbReference>
<dbReference type="RefSeq" id="WP_211530228.1">
    <property type="nucleotide sequence ID" value="NZ_JWHL01000003.1"/>
</dbReference>
<sequence>MVVRKITDGISWIGAIDWDRRLFDALVPTPKGTSYNAYLVQGADKTALIDTVDEEMEMELVTNLMTEKINTLDYVVINHAEQDHSGCLPLILDLYPGSMVVTNGKCRELLIEFFGIEDCRIMVIEDQQTLDLGGKTLRFHLTPWVHWPDTMLTQVVEDNVLFTGDFLGSHLATSDLFIHDPERLYESAKRYYAEIMMPFAGSIGGYLDLIEGLDISIIAPSHGPLYDNPSLILGYYREWATGAPKNTAVIAYVTMHGSTKKMVDILSNALIAEGVHVERFDLTQSDTGLLAMALVEAQTIIIATPTVLFGAHPLAVHAAYLTAAIKPKAKYATVIGSFGWGGKTVKQISDMIAPLKCEILDPVYVKGQAVEKDITALKQLARTIREKHAESS</sequence>
<dbReference type="GO" id="GO:0046872">
    <property type="term" value="F:metal ion binding"/>
    <property type="evidence" value="ECO:0007669"/>
    <property type="project" value="InterPro"/>
</dbReference>
<dbReference type="PANTHER" id="PTHR43717">
    <property type="entry name" value="ANAEROBIC NITRIC OXIDE REDUCTASE FLAVORUBREDOXIN"/>
    <property type="match status" value="1"/>
</dbReference>
<organism evidence="2 3">
    <name type="scientific">Methanocalculus chunghsingensis</name>
    <dbReference type="NCBI Taxonomy" id="156457"/>
    <lineage>
        <taxon>Archaea</taxon>
        <taxon>Methanobacteriati</taxon>
        <taxon>Methanobacteriota</taxon>
        <taxon>Stenosarchaea group</taxon>
        <taxon>Methanomicrobia</taxon>
        <taxon>Methanomicrobiales</taxon>
        <taxon>Methanocalculaceae</taxon>
        <taxon>Methanocalculus</taxon>
    </lineage>
</organism>
<dbReference type="AlphaFoldDB" id="A0A8J7W903"/>
<dbReference type="Gene3D" id="3.40.50.360">
    <property type="match status" value="1"/>
</dbReference>
<dbReference type="InterPro" id="IPR001279">
    <property type="entry name" value="Metallo-B-lactamas"/>
</dbReference>
<name>A0A8J7W903_9EURY</name>
<dbReference type="InterPro" id="IPR036866">
    <property type="entry name" value="RibonucZ/Hydroxyglut_hydro"/>
</dbReference>
<dbReference type="EMBL" id="JWHL01000003">
    <property type="protein sequence ID" value="MBR1368597.1"/>
    <property type="molecule type" value="Genomic_DNA"/>
</dbReference>
<evidence type="ECO:0000313" key="3">
    <source>
        <dbReference type="Proteomes" id="UP000730161"/>
    </source>
</evidence>
<dbReference type="GO" id="GO:0010181">
    <property type="term" value="F:FMN binding"/>
    <property type="evidence" value="ECO:0007669"/>
    <property type="project" value="InterPro"/>
</dbReference>
<evidence type="ECO:0000313" key="2">
    <source>
        <dbReference type="EMBL" id="MBR1368597.1"/>
    </source>
</evidence>
<dbReference type="Pfam" id="PF19583">
    <property type="entry name" value="ODP"/>
    <property type="match status" value="1"/>
</dbReference>
<dbReference type="CDD" id="cd07709">
    <property type="entry name" value="flavodiiron_proteins_MBL-fold"/>
    <property type="match status" value="1"/>
</dbReference>
<dbReference type="Proteomes" id="UP000730161">
    <property type="component" value="Unassembled WGS sequence"/>
</dbReference>
<protein>
    <submittedName>
        <fullName evidence="2">Metallo-beta-lactamase</fullName>
    </submittedName>
</protein>
<dbReference type="InterPro" id="IPR016440">
    <property type="entry name" value="Rubredoxin-O_OxRdtase"/>
</dbReference>
<dbReference type="SUPFAM" id="SSF52218">
    <property type="entry name" value="Flavoproteins"/>
    <property type="match status" value="1"/>
</dbReference>
<dbReference type="InterPro" id="IPR008254">
    <property type="entry name" value="Flavodoxin/NO_synth"/>
</dbReference>
<dbReference type="InterPro" id="IPR045761">
    <property type="entry name" value="ODP_dom"/>
</dbReference>
<dbReference type="PANTHER" id="PTHR43717:SF1">
    <property type="entry name" value="ANAEROBIC NITRIC OXIDE REDUCTASE FLAVORUBREDOXIN"/>
    <property type="match status" value="1"/>
</dbReference>
<dbReference type="OrthoDB" id="6433at2157"/>
<dbReference type="GO" id="GO:0009055">
    <property type="term" value="F:electron transfer activity"/>
    <property type="evidence" value="ECO:0007669"/>
    <property type="project" value="InterPro"/>
</dbReference>
<evidence type="ECO:0000259" key="1">
    <source>
        <dbReference type="PROSITE" id="PS50902"/>
    </source>
</evidence>
<dbReference type="SUPFAM" id="SSF56281">
    <property type="entry name" value="Metallo-hydrolase/oxidoreductase"/>
    <property type="match status" value="1"/>
</dbReference>
<keyword evidence="3" id="KW-1185">Reference proteome</keyword>
<dbReference type="PIRSF" id="PIRSF005243">
    <property type="entry name" value="ROO"/>
    <property type="match status" value="1"/>
</dbReference>
<feature type="domain" description="Flavodoxin-like" evidence="1">
    <location>
        <begin position="248"/>
        <end position="385"/>
    </location>
</feature>
<accession>A0A8J7W903</accession>
<dbReference type="PROSITE" id="PS50902">
    <property type="entry name" value="FLAVODOXIN_LIKE"/>
    <property type="match status" value="1"/>
</dbReference>
<dbReference type="InterPro" id="IPR029039">
    <property type="entry name" value="Flavoprotein-like_sf"/>
</dbReference>
<dbReference type="GO" id="GO:0016491">
    <property type="term" value="F:oxidoreductase activity"/>
    <property type="evidence" value="ECO:0007669"/>
    <property type="project" value="InterPro"/>
</dbReference>
<proteinExistence type="predicted"/>
<gene>
    <name evidence="2" type="ORF">RJ53_03395</name>
</gene>
<reference evidence="2" key="1">
    <citation type="submission" date="2014-12" db="EMBL/GenBank/DDBJ databases">
        <authorList>
            <person name="Huang H.-H."/>
            <person name="Chen S.-C."/>
            <person name="Lai M.-C."/>
        </authorList>
    </citation>
    <scope>NUCLEOTIDE SEQUENCE</scope>
    <source>
        <strain evidence="2">K1F9705b</strain>
    </source>
</reference>
<dbReference type="Gene3D" id="3.60.15.10">
    <property type="entry name" value="Ribonuclease Z/Hydroxyacylglutathione hydrolase-like"/>
    <property type="match status" value="1"/>
</dbReference>
<comment type="caution">
    <text evidence="2">The sequence shown here is derived from an EMBL/GenBank/DDBJ whole genome shotgun (WGS) entry which is preliminary data.</text>
</comment>